<dbReference type="CDD" id="cd00054">
    <property type="entry name" value="EGF_CA"/>
    <property type="match status" value="3"/>
</dbReference>
<dbReference type="Gene3D" id="2.10.25.10">
    <property type="entry name" value="Laminin"/>
    <property type="match status" value="7"/>
</dbReference>
<feature type="domain" description="VWFD" evidence="6">
    <location>
        <begin position="2035"/>
        <end position="2223"/>
    </location>
</feature>
<keyword evidence="1" id="KW-1015">Disulfide bond</keyword>
<dbReference type="eggNOG" id="KOG3544">
    <property type="taxonomic scope" value="Eukaryota"/>
</dbReference>
<dbReference type="InterPro" id="IPR002035">
    <property type="entry name" value="VWF_A"/>
</dbReference>
<feature type="domain" description="VWFD" evidence="6">
    <location>
        <begin position="1066"/>
        <end position="1261"/>
    </location>
</feature>
<dbReference type="SMART" id="SM00216">
    <property type="entry name" value="VWD"/>
    <property type="match status" value="4"/>
</dbReference>
<dbReference type="Gene3D" id="3.40.50.410">
    <property type="entry name" value="von Willebrand factor, type A domain"/>
    <property type="match status" value="1"/>
</dbReference>
<dbReference type="InParanoid" id="T1FR64"/>
<dbReference type="GO" id="GO:0005615">
    <property type="term" value="C:extracellular space"/>
    <property type="evidence" value="ECO:0000318"/>
    <property type="project" value="GO_Central"/>
</dbReference>
<feature type="domain" description="Apple" evidence="5">
    <location>
        <begin position="1489"/>
        <end position="1576"/>
    </location>
</feature>
<dbReference type="GO" id="GO:0005201">
    <property type="term" value="F:extracellular matrix structural constituent"/>
    <property type="evidence" value="ECO:0000318"/>
    <property type="project" value="GO_Central"/>
</dbReference>
<protein>
    <submittedName>
        <fullName evidence="7 8">Uncharacterized protein</fullName>
    </submittedName>
</protein>
<dbReference type="Pfam" id="PF00092">
    <property type="entry name" value="VWA"/>
    <property type="match status" value="1"/>
</dbReference>
<feature type="domain" description="VWFA" evidence="4">
    <location>
        <begin position="833"/>
        <end position="1038"/>
    </location>
</feature>
<dbReference type="Pfam" id="PF00094">
    <property type="entry name" value="VWD"/>
    <property type="match status" value="5"/>
</dbReference>
<feature type="disulfide bond" evidence="1">
    <location>
        <begin position="371"/>
        <end position="380"/>
    </location>
</feature>
<feature type="disulfide bond" evidence="1">
    <location>
        <begin position="797"/>
        <end position="814"/>
    </location>
</feature>
<evidence type="ECO:0000256" key="1">
    <source>
        <dbReference type="PROSITE-ProRule" id="PRU00076"/>
    </source>
</evidence>
<dbReference type="PROSITE" id="PS51233">
    <property type="entry name" value="VWFD"/>
    <property type="match status" value="5"/>
</dbReference>
<feature type="disulfide bond" evidence="1">
    <location>
        <begin position="352"/>
        <end position="369"/>
    </location>
</feature>
<evidence type="ECO:0000256" key="2">
    <source>
        <dbReference type="SAM" id="SignalP"/>
    </source>
</evidence>
<keyword evidence="2" id="KW-0732">Signal</keyword>
<feature type="chain" id="PRO_5010980881" evidence="2">
    <location>
        <begin position="20"/>
        <end position="2520"/>
    </location>
</feature>
<dbReference type="EMBL" id="KB097639">
    <property type="protein sequence ID" value="ESN92723.1"/>
    <property type="molecule type" value="Genomic_DNA"/>
</dbReference>
<keyword evidence="9" id="KW-1185">Reference proteome</keyword>
<dbReference type="EMBL" id="AMQM01001847">
    <property type="status" value="NOT_ANNOTATED_CDS"/>
    <property type="molecule type" value="Genomic_DNA"/>
</dbReference>
<dbReference type="Pfam" id="PF00008">
    <property type="entry name" value="EGF"/>
    <property type="match status" value="2"/>
</dbReference>
<dbReference type="InterPro" id="IPR001846">
    <property type="entry name" value="VWF_type-D"/>
</dbReference>
<evidence type="ECO:0000313" key="8">
    <source>
        <dbReference type="EnsemblMetazoa" id="HelroP189589"/>
    </source>
</evidence>
<dbReference type="InterPro" id="IPR000742">
    <property type="entry name" value="EGF"/>
</dbReference>
<dbReference type="PROSITE" id="PS01186">
    <property type="entry name" value="EGF_2"/>
    <property type="match status" value="2"/>
</dbReference>
<dbReference type="InterPro" id="IPR002919">
    <property type="entry name" value="TIL_dom"/>
</dbReference>
<dbReference type="eggNOG" id="KOG1216">
    <property type="taxonomic scope" value="Eukaryota"/>
</dbReference>
<dbReference type="GeneID" id="20211311"/>
<reference evidence="8" key="3">
    <citation type="submission" date="2015-06" db="UniProtKB">
        <authorList>
            <consortium name="EnsemblMetazoa"/>
        </authorList>
    </citation>
    <scope>IDENTIFICATION</scope>
</reference>
<reference evidence="9" key="1">
    <citation type="submission" date="2012-12" db="EMBL/GenBank/DDBJ databases">
        <authorList>
            <person name="Hellsten U."/>
            <person name="Grimwood J."/>
            <person name="Chapman J.A."/>
            <person name="Shapiro H."/>
            <person name="Aerts A."/>
            <person name="Otillar R.P."/>
            <person name="Terry A.Y."/>
            <person name="Boore J.L."/>
            <person name="Simakov O."/>
            <person name="Marletaz F."/>
            <person name="Cho S.-J."/>
            <person name="Edsinger-Gonzales E."/>
            <person name="Havlak P."/>
            <person name="Kuo D.-H."/>
            <person name="Larsson T."/>
            <person name="Lv J."/>
            <person name="Arendt D."/>
            <person name="Savage R."/>
            <person name="Osoegawa K."/>
            <person name="de Jong P."/>
            <person name="Lindberg D.R."/>
            <person name="Seaver E.C."/>
            <person name="Weisblat D.A."/>
            <person name="Putnam N.H."/>
            <person name="Grigoriev I.V."/>
            <person name="Rokhsar D.S."/>
        </authorList>
    </citation>
    <scope>NUCLEOTIDE SEQUENCE</scope>
</reference>
<dbReference type="InterPro" id="IPR036084">
    <property type="entry name" value="Ser_inhib-like_sf"/>
</dbReference>
<name>T1FR64_HELRO</name>
<dbReference type="InterPro" id="IPR003609">
    <property type="entry name" value="Pan_app"/>
</dbReference>
<feature type="domain" description="EGF-like" evidence="3">
    <location>
        <begin position="1992"/>
        <end position="2029"/>
    </location>
</feature>
<dbReference type="OMA" id="QWQCEPF"/>
<feature type="disulfide bond" evidence="1">
    <location>
        <begin position="2000"/>
        <end position="2017"/>
    </location>
</feature>
<dbReference type="CDD" id="cd19941">
    <property type="entry name" value="TIL"/>
    <property type="match status" value="4"/>
</dbReference>
<dbReference type="PANTHER" id="PTHR46160">
    <property type="entry name" value="ALPHA-TECTORIN-RELATED"/>
    <property type="match status" value="1"/>
</dbReference>
<evidence type="ECO:0000259" key="3">
    <source>
        <dbReference type="PROSITE" id="PS50026"/>
    </source>
</evidence>
<reference evidence="7 9" key="2">
    <citation type="journal article" date="2013" name="Nature">
        <title>Insights into bilaterian evolution from three spiralian genomes.</title>
        <authorList>
            <person name="Simakov O."/>
            <person name="Marletaz F."/>
            <person name="Cho S.J."/>
            <person name="Edsinger-Gonzales E."/>
            <person name="Havlak P."/>
            <person name="Hellsten U."/>
            <person name="Kuo D.H."/>
            <person name="Larsson T."/>
            <person name="Lv J."/>
            <person name="Arendt D."/>
            <person name="Savage R."/>
            <person name="Osoegawa K."/>
            <person name="de Jong P."/>
            <person name="Grimwood J."/>
            <person name="Chapman J.A."/>
            <person name="Shapiro H."/>
            <person name="Aerts A."/>
            <person name="Otillar R.P."/>
            <person name="Terry A.Y."/>
            <person name="Boore J.L."/>
            <person name="Grigoriev I.V."/>
            <person name="Lindberg D.R."/>
            <person name="Seaver E.C."/>
            <person name="Weisblat D.A."/>
            <person name="Putnam N.H."/>
            <person name="Rokhsar D.S."/>
        </authorList>
    </citation>
    <scope>NUCLEOTIDE SEQUENCE</scope>
</reference>
<dbReference type="SUPFAM" id="SSF57567">
    <property type="entry name" value="Serine protease inhibitors"/>
    <property type="match status" value="2"/>
</dbReference>
<dbReference type="SUPFAM" id="SSF57196">
    <property type="entry name" value="EGF/Laminin"/>
    <property type="match status" value="2"/>
</dbReference>
<keyword evidence="1" id="KW-0245">EGF-like domain</keyword>
<dbReference type="KEGG" id="hro:HELRODRAFT_189589"/>
<dbReference type="InterPro" id="IPR052749">
    <property type="entry name" value="Alpha-tectorin"/>
</dbReference>
<feature type="disulfide bond" evidence="1">
    <location>
        <begin position="2019"/>
        <end position="2028"/>
    </location>
</feature>
<feature type="domain" description="EGF-like" evidence="3">
    <location>
        <begin position="344"/>
        <end position="381"/>
    </location>
</feature>
<dbReference type="PROSITE" id="PS50948">
    <property type="entry name" value="PAN"/>
    <property type="match status" value="1"/>
</dbReference>
<feature type="domain" description="VWFD" evidence="6">
    <location>
        <begin position="1"/>
        <end position="117"/>
    </location>
</feature>
<dbReference type="Pfam" id="PF12714">
    <property type="entry name" value="TILa"/>
    <property type="match status" value="1"/>
</dbReference>
<dbReference type="PANTHER" id="PTHR46160:SF9">
    <property type="entry name" value="PROTEIN PRY2-RELATED"/>
    <property type="match status" value="1"/>
</dbReference>
<feature type="domain" description="VWFD" evidence="6">
    <location>
        <begin position="384"/>
        <end position="589"/>
    </location>
</feature>
<dbReference type="SMART" id="SM00181">
    <property type="entry name" value="EGF"/>
    <property type="match status" value="6"/>
</dbReference>
<dbReference type="GO" id="GO:0031012">
    <property type="term" value="C:extracellular matrix"/>
    <property type="evidence" value="ECO:0000318"/>
    <property type="project" value="GO_Central"/>
</dbReference>
<gene>
    <name evidence="8" type="primary">20211311</name>
    <name evidence="7" type="ORF">HELRODRAFT_189589</name>
</gene>
<dbReference type="SMART" id="SM00327">
    <property type="entry name" value="VWA"/>
    <property type="match status" value="1"/>
</dbReference>
<dbReference type="EnsemblMetazoa" id="HelroT189589">
    <property type="protein sequence ID" value="HelroP189589"/>
    <property type="gene ID" value="HelroG189589"/>
</dbReference>
<dbReference type="CTD" id="20211311"/>
<evidence type="ECO:0000313" key="7">
    <source>
        <dbReference type="EMBL" id="ESN92723.1"/>
    </source>
</evidence>
<dbReference type="SUPFAM" id="SSF53300">
    <property type="entry name" value="vWA-like"/>
    <property type="match status" value="1"/>
</dbReference>
<feature type="disulfide bond" evidence="1">
    <location>
        <begin position="816"/>
        <end position="825"/>
    </location>
</feature>
<dbReference type="OrthoDB" id="6114226at2759"/>
<feature type="domain" description="EGF-like" evidence="3">
    <location>
        <begin position="790"/>
        <end position="826"/>
    </location>
</feature>
<proteinExistence type="predicted"/>
<dbReference type="HOGENOM" id="CLU_226497_0_0_1"/>
<dbReference type="Proteomes" id="UP000015101">
    <property type="component" value="Unassembled WGS sequence"/>
</dbReference>
<comment type="caution">
    <text evidence="1">Lacks conserved residue(s) required for the propagation of feature annotation.</text>
</comment>
<organism evidence="8 9">
    <name type="scientific">Helobdella robusta</name>
    <name type="common">Californian leech</name>
    <dbReference type="NCBI Taxonomy" id="6412"/>
    <lineage>
        <taxon>Eukaryota</taxon>
        <taxon>Metazoa</taxon>
        <taxon>Spiralia</taxon>
        <taxon>Lophotrochozoa</taxon>
        <taxon>Annelida</taxon>
        <taxon>Clitellata</taxon>
        <taxon>Hirudinea</taxon>
        <taxon>Rhynchobdellida</taxon>
        <taxon>Glossiphoniidae</taxon>
        <taxon>Helobdella</taxon>
    </lineage>
</organism>
<feature type="signal peptide" evidence="2">
    <location>
        <begin position="1"/>
        <end position="19"/>
    </location>
</feature>
<sequence>MPVNNFIFLLLHLMQQFNGSPLSVPFRSPTGEYSVAYEGSSVRYTSAFGFTVWFLTNYRVNVEVTSDLRSQLTGLCGNFDGNARNDLQVNGLDVSSLPDPGNAVGNSFIVQENQTSSTTFFESWFSTSPSAPTTSPLSPTTTMLSPDIQTPDTCPAGNAKFRLSCSQFGDLSGLFSTCLKLMDAVEVSAFVESCQFDVDYTCEGADVVKQAYLTLTLDCYSRFGVTIQHDVEPDCNCVEPNTVCMATAPGCPATCDNPTHPSTCIQPDAKYVCACQPGFLLFNGRCVPPTDCGCVYTDGRFFKKGDSWISQDCKLKLTCSAPNIYTSGVFSCPAGRACVSGACLACTNSQLCGTNGDCIETSTTKGYVCKCKPGFMGDTCNFSLSKATYSRTHCTTFDKATFDFKGIGNFLFAKSTLKAVPGLPKLINFMEFEVRAVNVYLVNTKEIAYAKILIINFLSHHIVIDRDLEGLDARITVTVDGNIVNLPYNSTDFEIVWNSLSSVDFSSNLGSFVVTYGASDSTITVTIPSSYFSGGKGLAPPNGLTGVCGGFDGIPDNDLVTADNRSVASSPDPGFEIGLSYTDKSDPYFKNLTSLPNEVLSKECSNATLLNKCNLIQSALFRPLLVTLGVSEAQTFVKNCIADVTRLCNLDAFCTAAERVAKLAEALGFVTEWRNILGCPLQCPPGQIFSPRSTGCPETCDDPDAPATCTEPDLIGECVCPPGQVLFKDKCVNRTSCGCADVATGRFYEIGQSWRSLGCAKKMTCTEGGNVTQVTAGNCSKGFCVGNRCSGCTPNPCLYGGQCIETSEEGDFICKCPPGVFGKRCGGSNSQADIVIMIEDGPADCNPAENNFNSCVFGFYRKILNFLSSFVANLPLGGGDIRIAGVSFSSQPQLLWSFDDYTKVADLQTAINQVTLGNANQPINLAISIDFIISQVFQISNIISTTIRTPTLTLTPPAPKILLIFTDAQPKADASKIGMVVSKLATSGVQVYTFGLTSRVDVNLLGQISSSPKQKYANFFPSFMDISVDVLKQILKIVDLNVPSPFNGKNPFDPNGPLPKFPQLTAKCKCTGDTHCKTFDGLNLDYQGTCKTLLSSNNLPGNTSLNGPNITAPPFSVYIHNYHREPNSKVAWVRNVEVVLGAKVIRFIKIGESYSAIASVTVDGVSVEPPHVNNDFTIIYNADGLELRTTDGSLVVGYNVNGMASVDIPNYLTKKVYGICGNFDGNQGNDLVTKDGQDVSGMRDPGKFVGDSYIVMGDVDNAGIMDSCKPPAVTNQTCSPSMKELTMKCNLLTDVNELFGECINKVGRKVAQIFQYDCLFDLQQTCDESVVEPAIFQFVLYCFQYAQVDIPDWRRKLKFPCRCSDDKICIPKGPPCQPNFFFPDKSSVCALPDAIDVCTCPPRKVLFNGVCVDLQQAGCIDAEGRARKTGEIWLSKDCTQLLTCAGLNNIKSEATSCPDQTSCFNGKCSACVAAQPCLNGGSCLETLTCQDKSPTNPGCYWKKFANKKSLASTSSGLSAVSQLADCFQACYQTSRTDCMGINWNPSANMGQRCGLVVKAGGDLVDDVSFTYYEWTCSTSGTCMLSEGPQISTFDGFSLLYRAPCMIILTSFNVPTLPTFSVASKNVPAWKQGAAAATTWTREIMIQWNGRLIKFKSDGLGIPKCDVFDMLTNVKLPYTAPFSVDDISVQVVGADLEFSTSSQIKVGLAKSGRSYIIMPPTYSGKVMGTCGNFDGVKENDGIPFSGSLAGSAQSGFTGIGGGGNSTDVGNSVGNSYYVSDFQYPYLSNCSVPDLSNTSLTPVPPIPLDKSRCDAIVSANSSFAACVALLDPAMVAIFVNTCKFNVDFFLNDLLSCTALESFVDLCKLSVGVSTPSGWRETFKCKCQCAPGFVCAPSSPACPATCNNPDAPKTCLEPELQDVCVCPAGKLLLNGTCVLPSMCGCVDGFGTARKTLEKWLNLDCSMEYTCARNGTTSSVPFTCPAGTLCTAGVCSACASNNPCQNNGTCIDVMNSPNPICKCLTGFAGKFCEYSGSNNTCTISGNGHLLTFDGASLDFGGDCKFLLLQSLPPAPLFKVFGKNFVINKNAAFLRYVEIETAIGVLRLERPELSLSTMGSVDVSMNGSLIHLPLKGDQWEVAYRGQKVEWRTDFGVSILYHNWQAIIKLPSQFAGSLIGLCGNFDGSKDNDMMQLNRRPPVSTTKPGQEIANSFIVNDLEAIDPNSCMDLVNNPVPVDDPVAPPVPAPSGVVVPAVTGTLPTVTATVGPSSSVTAVASVTGSPLSFTATRPVGGLTTAPNLTQPPTPPAGCQLSAFEINKYTLLCTQVIDVHAAFAACANVLGSNLFIQAQTKCQLDVVLTCSADMFTLAFSSLVVLCQEVGVVVTVNSTANFTLPSPSCPVNGMVLNPAPSSPCLATCADLDAPKHCTFPDEVNVCSCPPGFVFSSKRCIPRNQCGCVSKTGMSYNVGSVWFETGCTKKYTCLGPSEIKEEENKSGTCILFTPHSHPPSSFFEFFRQIYLNFKV</sequence>
<dbReference type="InterPro" id="IPR025615">
    <property type="entry name" value="TILa_dom"/>
</dbReference>
<evidence type="ECO:0000259" key="5">
    <source>
        <dbReference type="PROSITE" id="PS50948"/>
    </source>
</evidence>
<dbReference type="PROSITE" id="PS00022">
    <property type="entry name" value="EGF_1"/>
    <property type="match status" value="3"/>
</dbReference>
<evidence type="ECO:0000313" key="9">
    <source>
        <dbReference type="Proteomes" id="UP000015101"/>
    </source>
</evidence>
<dbReference type="InterPro" id="IPR036465">
    <property type="entry name" value="vWFA_dom_sf"/>
</dbReference>
<dbReference type="RefSeq" id="XP_009029026.1">
    <property type="nucleotide sequence ID" value="XM_009030778.1"/>
</dbReference>
<dbReference type="EMBL" id="AMQM01001848">
    <property type="status" value="NOT_ANNOTATED_CDS"/>
    <property type="molecule type" value="Genomic_DNA"/>
</dbReference>
<evidence type="ECO:0000259" key="6">
    <source>
        <dbReference type="PROSITE" id="PS51233"/>
    </source>
</evidence>
<dbReference type="PROSITE" id="PS50234">
    <property type="entry name" value="VWFA"/>
    <property type="match status" value="1"/>
</dbReference>
<feature type="domain" description="VWFD" evidence="6">
    <location>
        <begin position="1580"/>
        <end position="1789"/>
    </location>
</feature>
<evidence type="ECO:0000259" key="4">
    <source>
        <dbReference type="PROSITE" id="PS50234"/>
    </source>
</evidence>
<dbReference type="PROSITE" id="PS50026">
    <property type="entry name" value="EGF_3"/>
    <property type="match status" value="3"/>
</dbReference>
<dbReference type="STRING" id="6412.T1FR64"/>
<dbReference type="Pfam" id="PF01826">
    <property type="entry name" value="TIL"/>
    <property type="match status" value="2"/>
</dbReference>
<accession>T1FR64</accession>